<dbReference type="EMBL" id="LAZR01012609">
    <property type="protein sequence ID" value="KKM25935.1"/>
    <property type="molecule type" value="Genomic_DNA"/>
</dbReference>
<dbReference type="AlphaFoldDB" id="A0A0F9LER2"/>
<organism evidence="1">
    <name type="scientific">marine sediment metagenome</name>
    <dbReference type="NCBI Taxonomy" id="412755"/>
    <lineage>
        <taxon>unclassified sequences</taxon>
        <taxon>metagenomes</taxon>
        <taxon>ecological metagenomes</taxon>
    </lineage>
</organism>
<accession>A0A0F9LER2</accession>
<protein>
    <submittedName>
        <fullName evidence="1">Uncharacterized protein</fullName>
    </submittedName>
</protein>
<gene>
    <name evidence="1" type="ORF">LCGC14_1589980</name>
</gene>
<proteinExistence type="predicted"/>
<comment type="caution">
    <text evidence="1">The sequence shown here is derived from an EMBL/GenBank/DDBJ whole genome shotgun (WGS) entry which is preliminary data.</text>
</comment>
<evidence type="ECO:0000313" key="1">
    <source>
        <dbReference type="EMBL" id="KKM25935.1"/>
    </source>
</evidence>
<name>A0A0F9LER2_9ZZZZ</name>
<reference evidence="1" key="1">
    <citation type="journal article" date="2015" name="Nature">
        <title>Complex archaea that bridge the gap between prokaryotes and eukaryotes.</title>
        <authorList>
            <person name="Spang A."/>
            <person name="Saw J.H."/>
            <person name="Jorgensen S.L."/>
            <person name="Zaremba-Niedzwiedzka K."/>
            <person name="Martijn J."/>
            <person name="Lind A.E."/>
            <person name="van Eijk R."/>
            <person name="Schleper C."/>
            <person name="Guy L."/>
            <person name="Ettema T.J."/>
        </authorList>
    </citation>
    <scope>NUCLEOTIDE SEQUENCE</scope>
</reference>
<sequence length="72" mass="8029">MRYKPGTKVYCYIADKPTEVQATIQDHSHYKGLINMNGKSLVKFDKPVKMGGYHVESTTLANSLISKVKLVG</sequence>